<name>A0A9D4V435_ADICA</name>
<gene>
    <name evidence="5" type="ORF">GOP47_0006786</name>
</gene>
<dbReference type="PROSITE" id="PS51916">
    <property type="entry name" value="DEUBAD"/>
    <property type="match status" value="1"/>
</dbReference>
<reference evidence="5" key="1">
    <citation type="submission" date="2021-01" db="EMBL/GenBank/DDBJ databases">
        <title>Adiantum capillus-veneris genome.</title>
        <authorList>
            <person name="Fang Y."/>
            <person name="Liao Q."/>
        </authorList>
    </citation>
    <scope>NUCLEOTIDE SEQUENCE</scope>
    <source>
        <strain evidence="5">H3</strain>
        <tissue evidence="5">Leaf</tissue>
    </source>
</reference>
<proteinExistence type="predicted"/>
<feature type="region of interest" description="Disordered" evidence="3">
    <location>
        <begin position="298"/>
        <end position="328"/>
    </location>
</feature>
<feature type="region of interest" description="Disordered" evidence="3">
    <location>
        <begin position="736"/>
        <end position="808"/>
    </location>
</feature>
<feature type="compositionally biased region" description="Polar residues" evidence="3">
    <location>
        <begin position="221"/>
        <end position="235"/>
    </location>
</feature>
<dbReference type="Proteomes" id="UP000886520">
    <property type="component" value="Chromosome 6"/>
</dbReference>
<dbReference type="OrthoDB" id="70874at2759"/>
<evidence type="ECO:0000256" key="3">
    <source>
        <dbReference type="SAM" id="MobiDB-lite"/>
    </source>
</evidence>
<comment type="caution">
    <text evidence="5">The sequence shown here is derived from an EMBL/GenBank/DDBJ whole genome shotgun (WGS) entry which is preliminary data.</text>
</comment>
<dbReference type="EMBL" id="JABFUD020000006">
    <property type="protein sequence ID" value="KAI5079115.1"/>
    <property type="molecule type" value="Genomic_DNA"/>
</dbReference>
<sequence>MGIFRAGVRVARALSQAPSSSSSDDEEVVVQKHKVRKSSDKINEVGVLPCITKDASDHYQVGESTCQLPQELFELSNLGDILSLQSWNECLSEKERQQLSAYLPVMELGSFQKTLGEVFSAHNMYFGSPMEHLWQQLTGGLCNPTVVRTHQTLTALQRREYYHDLRCYHNGMVNSLTEMRELWMSDPDANLEEKLSSWNGWKSSEAARMKGRKACEDRGQTECTTRPVGTSNAGSLISADRGINEELAVHSDLESDQVFDCTITQTTPINFERVQNQIADQAETSSIHKMNLSLRDNALSGGSHVKQKSTSQESFERRSRKRKHMKGNGKEFRAIVSWEYENAYLSKVQNGGYRDSGLNASEMMVRNSSAGIHPNVDKKELDKRISSIDQRGRSQSRVIKLMKSAQSTFVPPLTPGFTFSTLHFLSAVRASFFDDMIPDGVGCLTFSEIVARVEACPGDIRVLSAQFPLDCLVRGALKVLALTSKAPAMDDFKPLVSYDKARRYWSWIGTLSGDFCTFTEADLQAMSEVWSISAETLNELLDIFEKWLKNIEKTLQQLWQLRQIPLPAFPVFPDEKERFRELRAQKGSTTLLPSSYEMRALFRKEERVRYSTLEIAFRYTTADGQKSAVAPLRKLGGKSRAKARDHFMLRSDRPSHITILCLVRDAAARLPQGIGTRADVCILLRDSQFIEDVSDVQLSQVVSGALDRLHYERDPCVRYDQDKKLWLYLHGEREEEDFEEGGTASTRSSRRSKKDGDTATVLPAQGNGFDDDMSEPESGSGSVNGLDDARKSASPEFSFEHDQNGVTPSLVRGPAGGQGREEVLLPFIDVPASMQPFCGTMESHLMGWEVYKAGKELSITH</sequence>
<evidence type="ECO:0000256" key="2">
    <source>
        <dbReference type="ARBA" id="ARBA00023242"/>
    </source>
</evidence>
<keyword evidence="6" id="KW-1185">Reference proteome</keyword>
<dbReference type="PANTHER" id="PTHR13052:SF3">
    <property type="entry name" value="NUCLEAR FACTOR RELATED TO KAPPA-B-BINDING PROTEIN"/>
    <property type="match status" value="1"/>
</dbReference>
<protein>
    <recommendedName>
        <fullName evidence="4">DEUBAD domain-containing protein</fullName>
    </recommendedName>
</protein>
<dbReference type="InterPro" id="IPR024867">
    <property type="entry name" value="NFRKB"/>
</dbReference>
<feature type="compositionally biased region" description="Basic and acidic residues" evidence="3">
    <location>
        <begin position="787"/>
        <end position="803"/>
    </location>
</feature>
<dbReference type="CDD" id="cd21865">
    <property type="entry name" value="DEUBAD_NFRKB"/>
    <property type="match status" value="1"/>
</dbReference>
<feature type="domain" description="DEUBAD" evidence="4">
    <location>
        <begin position="69"/>
        <end position="182"/>
    </location>
</feature>
<feature type="region of interest" description="Disordered" evidence="3">
    <location>
        <begin position="217"/>
        <end position="236"/>
    </location>
</feature>
<evidence type="ECO:0000259" key="4">
    <source>
        <dbReference type="PROSITE" id="PS51916"/>
    </source>
</evidence>
<dbReference type="PANTHER" id="PTHR13052">
    <property type="entry name" value="NFRKB-RELATED"/>
    <property type="match status" value="1"/>
</dbReference>
<dbReference type="InterPro" id="IPR057748">
    <property type="entry name" value="NFRKB_WH_2"/>
</dbReference>
<dbReference type="GO" id="GO:0031011">
    <property type="term" value="C:Ino80 complex"/>
    <property type="evidence" value="ECO:0007669"/>
    <property type="project" value="InterPro"/>
</dbReference>
<evidence type="ECO:0000313" key="6">
    <source>
        <dbReference type="Proteomes" id="UP000886520"/>
    </source>
</evidence>
<dbReference type="InterPro" id="IPR044867">
    <property type="entry name" value="DEUBAD_dom"/>
</dbReference>
<feature type="compositionally biased region" description="Basic residues" evidence="3">
    <location>
        <begin position="318"/>
        <end position="327"/>
    </location>
</feature>
<keyword evidence="2" id="KW-0539">Nucleus</keyword>
<evidence type="ECO:0000256" key="1">
    <source>
        <dbReference type="ARBA" id="ARBA00004123"/>
    </source>
</evidence>
<accession>A0A9D4V435</accession>
<organism evidence="5 6">
    <name type="scientific">Adiantum capillus-veneris</name>
    <name type="common">Maidenhair fern</name>
    <dbReference type="NCBI Taxonomy" id="13818"/>
    <lineage>
        <taxon>Eukaryota</taxon>
        <taxon>Viridiplantae</taxon>
        <taxon>Streptophyta</taxon>
        <taxon>Embryophyta</taxon>
        <taxon>Tracheophyta</taxon>
        <taxon>Polypodiopsida</taxon>
        <taxon>Polypodiidae</taxon>
        <taxon>Polypodiales</taxon>
        <taxon>Pteridineae</taxon>
        <taxon>Pteridaceae</taxon>
        <taxon>Vittarioideae</taxon>
        <taxon>Adiantum</taxon>
    </lineage>
</organism>
<dbReference type="AlphaFoldDB" id="A0A9D4V435"/>
<dbReference type="Pfam" id="PF25793">
    <property type="entry name" value="WHD_2nd_NFRKB"/>
    <property type="match status" value="1"/>
</dbReference>
<comment type="subcellular location">
    <subcellularLocation>
        <location evidence="1">Nucleus</location>
    </subcellularLocation>
</comment>
<evidence type="ECO:0000313" key="5">
    <source>
        <dbReference type="EMBL" id="KAI5079115.1"/>
    </source>
</evidence>